<evidence type="ECO:0000256" key="2">
    <source>
        <dbReference type="ARBA" id="ARBA00022490"/>
    </source>
</evidence>
<evidence type="ECO:0000256" key="4">
    <source>
        <dbReference type="ARBA" id="ARBA00023015"/>
    </source>
</evidence>
<accession>A0A4R4D2X3</accession>
<dbReference type="InterPro" id="IPR037914">
    <property type="entry name" value="SpoVT-AbrB_sf"/>
</dbReference>
<comment type="subcellular location">
    <subcellularLocation>
        <location evidence="7">Cytoplasm</location>
        <location evidence="7">Nucleoid</location>
    </subcellularLocation>
</comment>
<gene>
    <name evidence="7" type="primary">mraZ</name>
    <name evidence="9" type="ORF">EXY23_25015</name>
</gene>
<keyword evidence="5 7" id="KW-0238">DNA-binding</keyword>
<dbReference type="EMBL" id="SKBM01000040">
    <property type="protein sequence ID" value="TCZ53385.1"/>
    <property type="molecule type" value="Genomic_DNA"/>
</dbReference>
<dbReference type="InterPro" id="IPR035644">
    <property type="entry name" value="MraZ_C"/>
</dbReference>
<dbReference type="PROSITE" id="PS51740">
    <property type="entry name" value="SPOVT_ABRB"/>
    <property type="match status" value="1"/>
</dbReference>
<dbReference type="GO" id="GO:0003700">
    <property type="term" value="F:DNA-binding transcription factor activity"/>
    <property type="evidence" value="ECO:0007669"/>
    <property type="project" value="UniProtKB-UniRule"/>
</dbReference>
<feature type="domain" description="SpoVT-AbrB" evidence="8">
    <location>
        <begin position="85"/>
        <end position="128"/>
    </location>
</feature>
<dbReference type="CDD" id="cd16321">
    <property type="entry name" value="MraZ_C"/>
    <property type="match status" value="1"/>
</dbReference>
<dbReference type="InterPro" id="IPR020603">
    <property type="entry name" value="MraZ_dom"/>
</dbReference>
<dbReference type="GO" id="GO:0000976">
    <property type="term" value="F:transcription cis-regulatory region binding"/>
    <property type="evidence" value="ECO:0007669"/>
    <property type="project" value="TreeGrafter"/>
</dbReference>
<evidence type="ECO:0000259" key="8">
    <source>
        <dbReference type="PROSITE" id="PS51740"/>
    </source>
</evidence>
<dbReference type="CDD" id="cd16320">
    <property type="entry name" value="MraZ_N"/>
    <property type="match status" value="1"/>
</dbReference>
<dbReference type="HAMAP" id="MF_01008">
    <property type="entry name" value="MraZ"/>
    <property type="match status" value="1"/>
</dbReference>
<comment type="subunit">
    <text evidence="7">Forms oligomers.</text>
</comment>
<evidence type="ECO:0000256" key="6">
    <source>
        <dbReference type="ARBA" id="ARBA00023163"/>
    </source>
</evidence>
<protein>
    <recommendedName>
        <fullName evidence="1 7">Transcriptional regulator MraZ</fullName>
    </recommendedName>
</protein>
<dbReference type="GO" id="GO:0051301">
    <property type="term" value="P:cell division"/>
    <property type="evidence" value="ECO:0007669"/>
    <property type="project" value="UniProtKB-KW"/>
</dbReference>
<keyword evidence="9" id="KW-0132">Cell division</keyword>
<reference evidence="9 10" key="1">
    <citation type="submission" date="2019-03" db="EMBL/GenBank/DDBJ databases">
        <title>Paracraurococcus aquatilis NE82 genome sequence.</title>
        <authorList>
            <person name="Zhao Y."/>
            <person name="Du Z."/>
        </authorList>
    </citation>
    <scope>NUCLEOTIDE SEQUENCE [LARGE SCALE GENOMIC DNA]</scope>
    <source>
        <strain evidence="9 10">NE82</strain>
    </source>
</reference>
<evidence type="ECO:0000256" key="1">
    <source>
        <dbReference type="ARBA" id="ARBA00013860"/>
    </source>
</evidence>
<keyword evidence="4 7" id="KW-0805">Transcription regulation</keyword>
<dbReference type="GO" id="GO:0005737">
    <property type="term" value="C:cytoplasm"/>
    <property type="evidence" value="ECO:0007669"/>
    <property type="project" value="UniProtKB-UniRule"/>
</dbReference>
<dbReference type="InterPro" id="IPR007159">
    <property type="entry name" value="SpoVT-AbrB_dom"/>
</dbReference>
<dbReference type="InterPro" id="IPR003444">
    <property type="entry name" value="MraZ"/>
</dbReference>
<dbReference type="InterPro" id="IPR038619">
    <property type="entry name" value="MraZ_sf"/>
</dbReference>
<evidence type="ECO:0000256" key="7">
    <source>
        <dbReference type="HAMAP-Rule" id="MF_01008"/>
    </source>
</evidence>
<organism evidence="9 10">
    <name type="scientific">Roseicella aquatilis</name>
    <dbReference type="NCBI Taxonomy" id="2527868"/>
    <lineage>
        <taxon>Bacteria</taxon>
        <taxon>Pseudomonadati</taxon>
        <taxon>Pseudomonadota</taxon>
        <taxon>Alphaproteobacteria</taxon>
        <taxon>Acetobacterales</taxon>
        <taxon>Roseomonadaceae</taxon>
        <taxon>Roseicella</taxon>
    </lineage>
</organism>
<sequence length="145" mass="15752">MSGFAGTFGGTFDAKKGRISVPAVFRAALARSGAEDIVLRPSRHAPCIEVWPGPAYMAEVERRVEGVSPLSGEYQSIMRKLVSRIHTLRPDGEGRIVMPKELAEKAALDGEIMFSGLGAYFQIWSAQKLAEEEARLEAEDEGGDV</sequence>
<comment type="caution">
    <text evidence="9">The sequence shown here is derived from an EMBL/GenBank/DDBJ whole genome shotgun (WGS) entry which is preliminary data.</text>
</comment>
<evidence type="ECO:0000313" key="10">
    <source>
        <dbReference type="Proteomes" id="UP000295023"/>
    </source>
</evidence>
<dbReference type="AlphaFoldDB" id="A0A4R4D2X3"/>
<evidence type="ECO:0000256" key="5">
    <source>
        <dbReference type="ARBA" id="ARBA00023125"/>
    </source>
</evidence>
<dbReference type="Proteomes" id="UP000295023">
    <property type="component" value="Unassembled WGS sequence"/>
</dbReference>
<evidence type="ECO:0000256" key="3">
    <source>
        <dbReference type="ARBA" id="ARBA00022737"/>
    </source>
</evidence>
<dbReference type="Gene3D" id="3.40.1550.20">
    <property type="entry name" value="Transcriptional regulator MraZ domain"/>
    <property type="match status" value="1"/>
</dbReference>
<dbReference type="GO" id="GO:0009295">
    <property type="term" value="C:nucleoid"/>
    <property type="evidence" value="ECO:0007669"/>
    <property type="project" value="UniProtKB-SubCell"/>
</dbReference>
<dbReference type="InterPro" id="IPR035642">
    <property type="entry name" value="MraZ_N"/>
</dbReference>
<proteinExistence type="inferred from homology"/>
<dbReference type="RefSeq" id="WP_132296522.1">
    <property type="nucleotide sequence ID" value="NZ_SKBM01000040.1"/>
</dbReference>
<comment type="similarity">
    <text evidence="7">Belongs to the MraZ family.</text>
</comment>
<keyword evidence="6 7" id="KW-0804">Transcription</keyword>
<dbReference type="PANTHER" id="PTHR34701">
    <property type="entry name" value="TRANSCRIPTIONAL REGULATOR MRAZ"/>
    <property type="match status" value="1"/>
</dbReference>
<dbReference type="Pfam" id="PF02381">
    <property type="entry name" value="MraZ"/>
    <property type="match status" value="1"/>
</dbReference>
<dbReference type="SUPFAM" id="SSF89447">
    <property type="entry name" value="AbrB/MazE/MraZ-like"/>
    <property type="match status" value="1"/>
</dbReference>
<keyword evidence="2 7" id="KW-0963">Cytoplasm</keyword>
<dbReference type="PANTHER" id="PTHR34701:SF1">
    <property type="entry name" value="TRANSCRIPTIONAL REGULATOR MRAZ"/>
    <property type="match status" value="1"/>
</dbReference>
<dbReference type="GO" id="GO:2000143">
    <property type="term" value="P:negative regulation of DNA-templated transcription initiation"/>
    <property type="evidence" value="ECO:0007669"/>
    <property type="project" value="TreeGrafter"/>
</dbReference>
<keyword evidence="9" id="KW-0131">Cell cycle</keyword>
<dbReference type="OrthoDB" id="9807753at2"/>
<name>A0A4R4D2X3_9PROT</name>
<evidence type="ECO:0000313" key="9">
    <source>
        <dbReference type="EMBL" id="TCZ53385.1"/>
    </source>
</evidence>
<keyword evidence="10" id="KW-1185">Reference proteome</keyword>
<keyword evidence="3" id="KW-0677">Repeat</keyword>